<reference evidence="2" key="1">
    <citation type="submission" date="2021-02" db="EMBL/GenBank/DDBJ databases">
        <authorList>
            <person name="Dougan E. K."/>
            <person name="Rhodes N."/>
            <person name="Thang M."/>
            <person name="Chan C."/>
        </authorList>
    </citation>
    <scope>NUCLEOTIDE SEQUENCE</scope>
</reference>
<feature type="signal peptide" evidence="1">
    <location>
        <begin position="1"/>
        <end position="18"/>
    </location>
</feature>
<organism evidence="2 3">
    <name type="scientific">Polarella glacialis</name>
    <name type="common">Dinoflagellate</name>
    <dbReference type="NCBI Taxonomy" id="89957"/>
    <lineage>
        <taxon>Eukaryota</taxon>
        <taxon>Sar</taxon>
        <taxon>Alveolata</taxon>
        <taxon>Dinophyceae</taxon>
        <taxon>Suessiales</taxon>
        <taxon>Suessiaceae</taxon>
        <taxon>Polarella</taxon>
    </lineage>
</organism>
<name>A0A813EFP4_POLGL</name>
<protein>
    <submittedName>
        <fullName evidence="2">Uncharacterized protein</fullName>
    </submittedName>
</protein>
<keyword evidence="3" id="KW-1185">Reference proteome</keyword>
<feature type="non-terminal residue" evidence="2">
    <location>
        <position position="1"/>
    </location>
</feature>
<accession>A0A813EFP4</accession>
<evidence type="ECO:0000313" key="3">
    <source>
        <dbReference type="Proteomes" id="UP000654075"/>
    </source>
</evidence>
<feature type="non-terminal residue" evidence="2">
    <location>
        <position position="208"/>
    </location>
</feature>
<dbReference type="EMBL" id="CAJNNV010009399">
    <property type="protein sequence ID" value="CAE8597351.1"/>
    <property type="molecule type" value="Genomic_DNA"/>
</dbReference>
<proteinExistence type="predicted"/>
<dbReference type="Proteomes" id="UP000654075">
    <property type="component" value="Unassembled WGS sequence"/>
</dbReference>
<gene>
    <name evidence="2" type="ORF">PGLA1383_LOCUS15797</name>
</gene>
<evidence type="ECO:0000313" key="2">
    <source>
        <dbReference type="EMBL" id="CAE8597351.1"/>
    </source>
</evidence>
<sequence>VLLCLLGFSSILISVGWLNPAAPGSMEELPTAQKPTQAPTKVLMSAATPQRQRTPGTAAPTEACPTPYCSQGDGEDGLPAEVKVRGSWPQTFVEGPRGERVELGEGGSLATRTSGLCQGIAFVGPLSLEKGVAYFEVEVAELEPNRSQTMAIGICCALPSVTGRSNCLRTERARDLEGSILIGYDLPKVYSSGKEVAKVETKKWRPLK</sequence>
<comment type="caution">
    <text evidence="2">The sequence shown here is derived from an EMBL/GenBank/DDBJ whole genome shotgun (WGS) entry which is preliminary data.</text>
</comment>
<dbReference type="AlphaFoldDB" id="A0A813EFP4"/>
<keyword evidence="1" id="KW-0732">Signal</keyword>
<feature type="chain" id="PRO_5032615280" evidence="1">
    <location>
        <begin position="19"/>
        <end position="208"/>
    </location>
</feature>
<evidence type="ECO:0000256" key="1">
    <source>
        <dbReference type="SAM" id="SignalP"/>
    </source>
</evidence>